<organism evidence="2 3">
    <name type="scientific">Durusdinium trenchii</name>
    <dbReference type="NCBI Taxonomy" id="1381693"/>
    <lineage>
        <taxon>Eukaryota</taxon>
        <taxon>Sar</taxon>
        <taxon>Alveolata</taxon>
        <taxon>Dinophyceae</taxon>
        <taxon>Suessiales</taxon>
        <taxon>Symbiodiniaceae</taxon>
        <taxon>Durusdinium</taxon>
    </lineage>
</organism>
<sequence>MVSEYSALEMEECEPLQLQKWELIEPDRSTEESIHAMTIESSTSYEWLPQRLRDLRDHTCPSLCGIRLGVPQQVIDRISGQKDQGPFFKLKEKRKNYDEQVGICADLARTIAEKEAEQHDLMMRNIQTNSHRHSAYRQTWLDLTERKAELKDADSKLYTLRHEIQMWNESLKMSKNLDETYIGQYLLTLFDVAGPPVLLLMGASLLHVVALSLPWIAYQFTFCTDHSADMEYNYFLWVPFLVWTTLTTFIEWRCFSYIVVPMLAWTKTYYVVSWPLSFRLWLPCMLLAGFIYRMDVWAQGLALAKAWRSHDYLGHEELEDAWAKAWNASVFSWFQPGAQLRLTAGLAWACLALQWFIYFLRVIPFSPTPINVSYACGAERKGYVVPFCCAHIWHADALKTLASLTLMPMVLANQRRYSVQRAQWKLVAGEGLNRDFFHILKMDVRIMTWDILFRNLLITCAKLQVQTSLLALQFHMQQKHAESTGEVSQMSLFSEHWNACISIAIAHMSSAMAFISAINDFVDLRRVRSKERKDRGKKMDADAWNEYKKLAFWERLGWSVLALQFILQSLALAKLWMAFHCKHALWNFSAAMQSWNMVDGCVPF</sequence>
<feature type="transmembrane region" description="Helical" evidence="1">
    <location>
        <begin position="556"/>
        <end position="579"/>
    </location>
</feature>
<evidence type="ECO:0008006" key="4">
    <source>
        <dbReference type="Google" id="ProtNLM"/>
    </source>
</evidence>
<comment type="caution">
    <text evidence="2">The sequence shown here is derived from an EMBL/GenBank/DDBJ whole genome shotgun (WGS) entry which is preliminary data.</text>
</comment>
<keyword evidence="1" id="KW-0812">Transmembrane</keyword>
<evidence type="ECO:0000256" key="1">
    <source>
        <dbReference type="SAM" id="Phobius"/>
    </source>
</evidence>
<gene>
    <name evidence="2" type="ORF">SCF082_LOCUS11655</name>
</gene>
<keyword evidence="1" id="KW-0472">Membrane</keyword>
<feature type="transmembrane region" description="Helical" evidence="1">
    <location>
        <begin position="272"/>
        <end position="292"/>
    </location>
</feature>
<keyword evidence="1" id="KW-1133">Transmembrane helix</keyword>
<feature type="transmembrane region" description="Helical" evidence="1">
    <location>
        <begin position="237"/>
        <end position="260"/>
    </location>
</feature>
<accession>A0ABP0JEG3</accession>
<dbReference type="EMBL" id="CAXAMM010006936">
    <property type="protein sequence ID" value="CAK9012794.1"/>
    <property type="molecule type" value="Genomic_DNA"/>
</dbReference>
<protein>
    <recommendedName>
        <fullName evidence="4">Glycerophosphocholine acyltransferase 1</fullName>
    </recommendedName>
</protein>
<reference evidence="2 3" key="1">
    <citation type="submission" date="2024-02" db="EMBL/GenBank/DDBJ databases">
        <authorList>
            <person name="Chen Y."/>
            <person name="Shah S."/>
            <person name="Dougan E. K."/>
            <person name="Thang M."/>
            <person name="Chan C."/>
        </authorList>
    </citation>
    <scope>NUCLEOTIDE SEQUENCE [LARGE SCALE GENOMIC DNA]</scope>
</reference>
<name>A0ABP0JEG3_9DINO</name>
<proteinExistence type="predicted"/>
<dbReference type="Proteomes" id="UP001642464">
    <property type="component" value="Unassembled WGS sequence"/>
</dbReference>
<feature type="transmembrane region" description="Helical" evidence="1">
    <location>
        <begin position="197"/>
        <end position="217"/>
    </location>
</feature>
<keyword evidence="3" id="KW-1185">Reference proteome</keyword>
<evidence type="ECO:0000313" key="3">
    <source>
        <dbReference type="Proteomes" id="UP001642464"/>
    </source>
</evidence>
<feature type="transmembrane region" description="Helical" evidence="1">
    <location>
        <begin position="340"/>
        <end position="360"/>
    </location>
</feature>
<evidence type="ECO:0000313" key="2">
    <source>
        <dbReference type="EMBL" id="CAK9012794.1"/>
    </source>
</evidence>